<dbReference type="Proteomes" id="UP000237819">
    <property type="component" value="Unassembled WGS sequence"/>
</dbReference>
<sequence length="65" mass="7117">MCRIRSQGSYSKLLSPIFQALIGATEMLRALATIMLRIEAWGSLKLSVFSGEVSVASTLDVRTQN</sequence>
<proteinExistence type="predicted"/>
<organism evidence="1 2">
    <name type="scientific">Blastopirellula marina</name>
    <dbReference type="NCBI Taxonomy" id="124"/>
    <lineage>
        <taxon>Bacteria</taxon>
        <taxon>Pseudomonadati</taxon>
        <taxon>Planctomycetota</taxon>
        <taxon>Planctomycetia</taxon>
        <taxon>Pirellulales</taxon>
        <taxon>Pirellulaceae</taxon>
        <taxon>Blastopirellula</taxon>
    </lineage>
</organism>
<dbReference type="EMBL" id="PUHZ01000025">
    <property type="protein sequence ID" value="PQO42500.1"/>
    <property type="molecule type" value="Genomic_DNA"/>
</dbReference>
<evidence type="ECO:0000313" key="1">
    <source>
        <dbReference type="EMBL" id="PQO42500.1"/>
    </source>
</evidence>
<gene>
    <name evidence="1" type="ORF">C5Y93_29695</name>
</gene>
<comment type="caution">
    <text evidence="1">The sequence shown here is derived from an EMBL/GenBank/DDBJ whole genome shotgun (WGS) entry which is preliminary data.</text>
</comment>
<accession>A0A2S8GDW6</accession>
<protein>
    <submittedName>
        <fullName evidence="1">Uncharacterized protein</fullName>
    </submittedName>
</protein>
<name>A0A2S8GDW6_9BACT</name>
<reference evidence="1 2" key="1">
    <citation type="submission" date="2018-02" db="EMBL/GenBank/DDBJ databases">
        <title>Comparative genomes isolates from brazilian mangrove.</title>
        <authorList>
            <person name="Araujo J.E."/>
            <person name="Taketani R.G."/>
            <person name="Silva M.C.P."/>
            <person name="Loureco M.V."/>
            <person name="Andreote F.D."/>
        </authorList>
    </citation>
    <scope>NUCLEOTIDE SEQUENCE [LARGE SCALE GENOMIC DNA]</scope>
    <source>
        <strain evidence="1 2">Nap-Phe MGV</strain>
    </source>
</reference>
<evidence type="ECO:0000313" key="2">
    <source>
        <dbReference type="Proteomes" id="UP000237819"/>
    </source>
</evidence>
<dbReference type="AlphaFoldDB" id="A0A2S8GDW6"/>